<dbReference type="InterPro" id="IPR050167">
    <property type="entry name" value="Ser_Thr_protein_kinase"/>
</dbReference>
<dbReference type="GO" id="GO:0005737">
    <property type="term" value="C:cytoplasm"/>
    <property type="evidence" value="ECO:0007669"/>
    <property type="project" value="TreeGrafter"/>
</dbReference>
<evidence type="ECO:0000313" key="3">
    <source>
        <dbReference type="Proteomes" id="UP000663827"/>
    </source>
</evidence>
<accession>A0A8H3DXC7</accession>
<gene>
    <name evidence="2" type="ORF">RDB_LOCUS71181</name>
</gene>
<dbReference type="AlphaFoldDB" id="A0A8H3DXC7"/>
<dbReference type="GO" id="GO:0004672">
    <property type="term" value="F:protein kinase activity"/>
    <property type="evidence" value="ECO:0007669"/>
    <property type="project" value="InterPro"/>
</dbReference>
<evidence type="ECO:0000259" key="1">
    <source>
        <dbReference type="PROSITE" id="PS50011"/>
    </source>
</evidence>
<dbReference type="PROSITE" id="PS50011">
    <property type="entry name" value="PROTEIN_KINASE_DOM"/>
    <property type="match status" value="1"/>
</dbReference>
<dbReference type="InterPro" id="IPR000719">
    <property type="entry name" value="Prot_kinase_dom"/>
</dbReference>
<dbReference type="GO" id="GO:0007165">
    <property type="term" value="P:signal transduction"/>
    <property type="evidence" value="ECO:0007669"/>
    <property type="project" value="TreeGrafter"/>
</dbReference>
<dbReference type="Proteomes" id="UP000663827">
    <property type="component" value="Unassembled WGS sequence"/>
</dbReference>
<dbReference type="EMBL" id="CAJNJQ010001424">
    <property type="protein sequence ID" value="CAE7138349.1"/>
    <property type="molecule type" value="Genomic_DNA"/>
</dbReference>
<dbReference type="Pfam" id="PF00069">
    <property type="entry name" value="Pkinase"/>
    <property type="match status" value="1"/>
</dbReference>
<dbReference type="Gene3D" id="1.10.510.10">
    <property type="entry name" value="Transferase(Phosphotransferase) domain 1"/>
    <property type="match status" value="1"/>
</dbReference>
<proteinExistence type="predicted"/>
<comment type="caution">
    <text evidence="2">The sequence shown here is derived from an EMBL/GenBank/DDBJ whole genome shotgun (WGS) entry which is preliminary data.</text>
</comment>
<organism evidence="2 3">
    <name type="scientific">Rhizoctonia solani</name>
    <dbReference type="NCBI Taxonomy" id="456999"/>
    <lineage>
        <taxon>Eukaryota</taxon>
        <taxon>Fungi</taxon>
        <taxon>Dikarya</taxon>
        <taxon>Basidiomycota</taxon>
        <taxon>Agaricomycotina</taxon>
        <taxon>Agaricomycetes</taxon>
        <taxon>Cantharellales</taxon>
        <taxon>Ceratobasidiaceae</taxon>
        <taxon>Rhizoctonia</taxon>
    </lineage>
</organism>
<dbReference type="SUPFAM" id="SSF56112">
    <property type="entry name" value="Protein kinase-like (PK-like)"/>
    <property type="match status" value="1"/>
</dbReference>
<dbReference type="OrthoDB" id="3148729at2759"/>
<protein>
    <recommendedName>
        <fullName evidence="1">Protein kinase domain-containing protein</fullName>
    </recommendedName>
</protein>
<reference evidence="2" key="1">
    <citation type="submission" date="2021-01" db="EMBL/GenBank/DDBJ databases">
        <authorList>
            <person name="Kaushik A."/>
        </authorList>
    </citation>
    <scope>NUCLEOTIDE SEQUENCE</scope>
    <source>
        <strain evidence="2">AG5</strain>
    </source>
</reference>
<dbReference type="PANTHER" id="PTHR23257">
    <property type="entry name" value="SERINE-THREONINE PROTEIN KINASE"/>
    <property type="match status" value="1"/>
</dbReference>
<dbReference type="GO" id="GO:0005524">
    <property type="term" value="F:ATP binding"/>
    <property type="evidence" value="ECO:0007669"/>
    <property type="project" value="InterPro"/>
</dbReference>
<name>A0A8H3DXC7_9AGAM</name>
<dbReference type="InterPro" id="IPR011009">
    <property type="entry name" value="Kinase-like_dom_sf"/>
</dbReference>
<sequence>MHGRSTVHGDLKALNVLVSSDGIARISDFDYSIISGVNHSLMFSVSSSNSRPATVRWAAPELLGEQPQSKNTQTDVYALGMTMLVNQRFTFGLSSANCKPVGNIHWGLPFSQ</sequence>
<evidence type="ECO:0000313" key="2">
    <source>
        <dbReference type="EMBL" id="CAE7138349.1"/>
    </source>
</evidence>
<feature type="domain" description="Protein kinase" evidence="1">
    <location>
        <begin position="1"/>
        <end position="112"/>
    </location>
</feature>